<dbReference type="EnsemblPlants" id="TuG1812G0300004069.01.T01">
    <property type="protein sequence ID" value="TuG1812G0300004069.01.T01.cds384590"/>
    <property type="gene ID" value="TuG1812G0300004069.01"/>
</dbReference>
<dbReference type="AlphaFoldDB" id="A0A8R7TYV5"/>
<sequence>MELIHSSFCSSESAAKYMVSPGVESSKANLRSGTPSAPLTARQEARKMTPRGTDAWSTSESLNQKSIPCLSTNQRRRHALLCSPCWSSHPAHSGWCQNSM</sequence>
<reference evidence="2" key="3">
    <citation type="submission" date="2022-06" db="UniProtKB">
        <authorList>
            <consortium name="EnsemblPlants"/>
        </authorList>
    </citation>
    <scope>IDENTIFICATION</scope>
</reference>
<feature type="region of interest" description="Disordered" evidence="1">
    <location>
        <begin position="24"/>
        <end position="60"/>
    </location>
</feature>
<name>A0A8R7TYV5_TRIUA</name>
<feature type="compositionally biased region" description="Polar residues" evidence="1">
    <location>
        <begin position="26"/>
        <end position="37"/>
    </location>
</feature>
<protein>
    <submittedName>
        <fullName evidence="2">Uncharacterized protein</fullName>
    </submittedName>
</protein>
<accession>A0A8R7TYV5</accession>
<proteinExistence type="predicted"/>
<organism evidence="2 3">
    <name type="scientific">Triticum urartu</name>
    <name type="common">Red wild einkorn</name>
    <name type="synonym">Crithodium urartu</name>
    <dbReference type="NCBI Taxonomy" id="4572"/>
    <lineage>
        <taxon>Eukaryota</taxon>
        <taxon>Viridiplantae</taxon>
        <taxon>Streptophyta</taxon>
        <taxon>Embryophyta</taxon>
        <taxon>Tracheophyta</taxon>
        <taxon>Spermatophyta</taxon>
        <taxon>Magnoliopsida</taxon>
        <taxon>Liliopsida</taxon>
        <taxon>Poales</taxon>
        <taxon>Poaceae</taxon>
        <taxon>BOP clade</taxon>
        <taxon>Pooideae</taxon>
        <taxon>Triticodae</taxon>
        <taxon>Triticeae</taxon>
        <taxon>Triticinae</taxon>
        <taxon>Triticum</taxon>
    </lineage>
</organism>
<keyword evidence="3" id="KW-1185">Reference proteome</keyword>
<dbReference type="Gramene" id="TuG1812G0300004069.01.T01">
    <property type="protein sequence ID" value="TuG1812G0300004069.01.T01.cds384590"/>
    <property type="gene ID" value="TuG1812G0300004069.01"/>
</dbReference>
<evidence type="ECO:0000313" key="3">
    <source>
        <dbReference type="Proteomes" id="UP000015106"/>
    </source>
</evidence>
<dbReference type="Proteomes" id="UP000015106">
    <property type="component" value="Chromosome 3"/>
</dbReference>
<evidence type="ECO:0000313" key="2">
    <source>
        <dbReference type="EnsemblPlants" id="TuG1812G0300004069.01.T01.cds384590"/>
    </source>
</evidence>
<gene>
    <name evidence="2" type="primary">LOC125548833</name>
</gene>
<reference evidence="3" key="1">
    <citation type="journal article" date="2013" name="Nature">
        <title>Draft genome of the wheat A-genome progenitor Triticum urartu.</title>
        <authorList>
            <person name="Ling H.Q."/>
            <person name="Zhao S."/>
            <person name="Liu D."/>
            <person name="Wang J."/>
            <person name="Sun H."/>
            <person name="Zhang C."/>
            <person name="Fan H."/>
            <person name="Li D."/>
            <person name="Dong L."/>
            <person name="Tao Y."/>
            <person name="Gao C."/>
            <person name="Wu H."/>
            <person name="Li Y."/>
            <person name="Cui Y."/>
            <person name="Guo X."/>
            <person name="Zheng S."/>
            <person name="Wang B."/>
            <person name="Yu K."/>
            <person name="Liang Q."/>
            <person name="Yang W."/>
            <person name="Lou X."/>
            <person name="Chen J."/>
            <person name="Feng M."/>
            <person name="Jian J."/>
            <person name="Zhang X."/>
            <person name="Luo G."/>
            <person name="Jiang Y."/>
            <person name="Liu J."/>
            <person name="Wang Z."/>
            <person name="Sha Y."/>
            <person name="Zhang B."/>
            <person name="Wu H."/>
            <person name="Tang D."/>
            <person name="Shen Q."/>
            <person name="Xue P."/>
            <person name="Zou S."/>
            <person name="Wang X."/>
            <person name="Liu X."/>
            <person name="Wang F."/>
            <person name="Yang Y."/>
            <person name="An X."/>
            <person name="Dong Z."/>
            <person name="Zhang K."/>
            <person name="Zhang X."/>
            <person name="Luo M.C."/>
            <person name="Dvorak J."/>
            <person name="Tong Y."/>
            <person name="Wang J."/>
            <person name="Yang H."/>
            <person name="Li Z."/>
            <person name="Wang D."/>
            <person name="Zhang A."/>
            <person name="Wang J."/>
        </authorList>
    </citation>
    <scope>NUCLEOTIDE SEQUENCE</scope>
    <source>
        <strain evidence="3">cv. G1812</strain>
    </source>
</reference>
<reference evidence="2" key="2">
    <citation type="submission" date="2018-03" db="EMBL/GenBank/DDBJ databases">
        <title>The Triticum urartu genome reveals the dynamic nature of wheat genome evolution.</title>
        <authorList>
            <person name="Ling H."/>
            <person name="Ma B."/>
            <person name="Shi X."/>
            <person name="Liu H."/>
            <person name="Dong L."/>
            <person name="Sun H."/>
            <person name="Cao Y."/>
            <person name="Gao Q."/>
            <person name="Zheng S."/>
            <person name="Li Y."/>
            <person name="Yu Y."/>
            <person name="Du H."/>
            <person name="Qi M."/>
            <person name="Li Y."/>
            <person name="Yu H."/>
            <person name="Cui Y."/>
            <person name="Wang N."/>
            <person name="Chen C."/>
            <person name="Wu H."/>
            <person name="Zhao Y."/>
            <person name="Zhang J."/>
            <person name="Li Y."/>
            <person name="Zhou W."/>
            <person name="Zhang B."/>
            <person name="Hu W."/>
            <person name="Eijk M."/>
            <person name="Tang J."/>
            <person name="Witsenboer H."/>
            <person name="Zhao S."/>
            <person name="Li Z."/>
            <person name="Zhang A."/>
            <person name="Wang D."/>
            <person name="Liang C."/>
        </authorList>
    </citation>
    <scope>NUCLEOTIDE SEQUENCE [LARGE SCALE GENOMIC DNA]</scope>
    <source>
        <strain evidence="2">cv. G1812</strain>
    </source>
</reference>
<evidence type="ECO:0000256" key="1">
    <source>
        <dbReference type="SAM" id="MobiDB-lite"/>
    </source>
</evidence>